<dbReference type="RefSeq" id="WP_014449584.1">
    <property type="nucleotide sequence ID" value="NC_017094.1"/>
</dbReference>
<keyword evidence="1" id="KW-1133">Transmembrane helix</keyword>
<evidence type="ECO:0000259" key="2">
    <source>
        <dbReference type="SMART" id="SM00014"/>
    </source>
</evidence>
<keyword evidence="1" id="KW-0472">Membrane</keyword>
<sequence length="187" mass="20059">MIDSLQSLDRSLYNTVLFGPHPHWLNSVMVFITVPENFALAAVVAALFLLTTCGNRGRRLVTSLLLGVGVSDPLSSFGIKSLVARPRPCHGIVSDHLLKGCSDSWSFPSSHAVNIFCAATILSRIYPKATIPAYFFAAAVGYSRVYIGVHYPLDVIGGAVIGTLLGLAVTWSVLKLVGRFPFLSPIG</sequence>
<dbReference type="Pfam" id="PF01569">
    <property type="entry name" value="PAP2"/>
    <property type="match status" value="1"/>
</dbReference>
<proteinExistence type="predicted"/>
<reference evidence="3 4" key="1">
    <citation type="journal article" date="2012" name="J. Bacteriol.">
        <title>Complete Genome Sequence of Leptospirillum ferrooxidans Strain C2-3, Isolated from a Fresh Volcanic Ash Deposit on the Island of Miyake, Japan.</title>
        <authorList>
            <person name="Fujimura R."/>
            <person name="Sato Y."/>
            <person name="Nishizawa T."/>
            <person name="Oshima K."/>
            <person name="Kim S.-W."/>
            <person name="Hattori M."/>
            <person name="Kamijo T."/>
            <person name="Ohta H."/>
        </authorList>
    </citation>
    <scope>NUCLEOTIDE SEQUENCE [LARGE SCALE GENOMIC DNA]</scope>
    <source>
        <strain evidence="3 4">C2-3</strain>
    </source>
</reference>
<dbReference type="HOGENOM" id="CLU_072573_10_3_0"/>
<protein>
    <submittedName>
        <fullName evidence="3">Putative phosphoesterase, PA-phosphatase related protein</fullName>
    </submittedName>
</protein>
<accession>I0IP97</accession>
<dbReference type="OrthoDB" id="9801622at2"/>
<evidence type="ECO:0000256" key="1">
    <source>
        <dbReference type="SAM" id="Phobius"/>
    </source>
</evidence>
<evidence type="ECO:0000313" key="4">
    <source>
        <dbReference type="Proteomes" id="UP000007382"/>
    </source>
</evidence>
<dbReference type="STRING" id="1162668.LFE_1413"/>
<dbReference type="KEGG" id="lfc:LFE_1413"/>
<dbReference type="SUPFAM" id="SSF48317">
    <property type="entry name" value="Acid phosphatase/Vanadium-dependent haloperoxidase"/>
    <property type="match status" value="1"/>
</dbReference>
<dbReference type="eggNOG" id="COG0671">
    <property type="taxonomic scope" value="Bacteria"/>
</dbReference>
<organism evidence="3 4">
    <name type="scientific">Leptospirillum ferrooxidans (strain C2-3)</name>
    <dbReference type="NCBI Taxonomy" id="1162668"/>
    <lineage>
        <taxon>Bacteria</taxon>
        <taxon>Pseudomonadati</taxon>
        <taxon>Nitrospirota</taxon>
        <taxon>Nitrospiria</taxon>
        <taxon>Nitrospirales</taxon>
        <taxon>Nitrospiraceae</taxon>
        <taxon>Leptospirillum</taxon>
    </lineage>
</organism>
<feature type="domain" description="Phosphatidic acid phosphatase type 2/haloperoxidase" evidence="2">
    <location>
        <begin position="61"/>
        <end position="170"/>
    </location>
</feature>
<feature type="transmembrane region" description="Helical" evidence="1">
    <location>
        <begin position="28"/>
        <end position="50"/>
    </location>
</feature>
<evidence type="ECO:0000313" key="3">
    <source>
        <dbReference type="EMBL" id="BAM07096.1"/>
    </source>
</evidence>
<keyword evidence="4" id="KW-1185">Reference proteome</keyword>
<dbReference type="InterPro" id="IPR000326">
    <property type="entry name" value="PAP2/HPO"/>
</dbReference>
<dbReference type="SMART" id="SM00014">
    <property type="entry name" value="acidPPc"/>
    <property type="match status" value="1"/>
</dbReference>
<reference evidence="4" key="2">
    <citation type="submission" date="2012-03" db="EMBL/GenBank/DDBJ databases">
        <title>The complete genome sequence of the pioneer microbe on fresh volcanic deposit, Leptospirillum ferrooxidans strain C2-3.</title>
        <authorList>
            <person name="Fujimura R."/>
            <person name="Sato Y."/>
            <person name="Nishizawa T."/>
            <person name="Nanba K."/>
            <person name="Oshima K."/>
            <person name="Hattori M."/>
            <person name="Kamijo T."/>
            <person name="Ohta H."/>
        </authorList>
    </citation>
    <scope>NUCLEOTIDE SEQUENCE [LARGE SCALE GENOMIC DNA]</scope>
    <source>
        <strain evidence="4">C2-3</strain>
    </source>
</reference>
<dbReference type="AlphaFoldDB" id="I0IP97"/>
<dbReference type="PANTHER" id="PTHR14969">
    <property type="entry name" value="SPHINGOSINE-1-PHOSPHATE PHOSPHOHYDROLASE"/>
    <property type="match status" value="1"/>
</dbReference>
<dbReference type="EMBL" id="AP012342">
    <property type="protein sequence ID" value="BAM07096.1"/>
    <property type="molecule type" value="Genomic_DNA"/>
</dbReference>
<dbReference type="InterPro" id="IPR036938">
    <property type="entry name" value="PAP2/HPO_sf"/>
</dbReference>
<feature type="transmembrane region" description="Helical" evidence="1">
    <location>
        <begin position="131"/>
        <end position="149"/>
    </location>
</feature>
<dbReference type="PATRIC" id="fig|1162668.3.peg.1679"/>
<keyword evidence="1" id="KW-0812">Transmembrane</keyword>
<gene>
    <name evidence="3" type="ordered locus">LFE_1413</name>
</gene>
<dbReference type="Proteomes" id="UP000007382">
    <property type="component" value="Chromosome"/>
</dbReference>
<dbReference type="PANTHER" id="PTHR14969:SF13">
    <property type="entry name" value="AT30094P"/>
    <property type="match status" value="1"/>
</dbReference>
<dbReference type="Gene3D" id="1.20.144.10">
    <property type="entry name" value="Phosphatidic acid phosphatase type 2/haloperoxidase"/>
    <property type="match status" value="1"/>
</dbReference>
<name>I0IP97_LEPFC</name>
<feature type="transmembrane region" description="Helical" evidence="1">
    <location>
        <begin position="155"/>
        <end position="174"/>
    </location>
</feature>